<protein>
    <submittedName>
        <fullName evidence="2">Membrane protein</fullName>
    </submittedName>
</protein>
<proteinExistence type="predicted"/>
<dbReference type="InterPro" id="IPR007401">
    <property type="entry name" value="DUF454"/>
</dbReference>
<name>A0A085VG23_PSESX</name>
<dbReference type="PANTHER" id="PTHR35813:SF1">
    <property type="entry name" value="INNER MEMBRANE PROTEIN YBAN"/>
    <property type="match status" value="1"/>
</dbReference>
<keyword evidence="1" id="KW-0472">Membrane</keyword>
<keyword evidence="1" id="KW-0812">Transmembrane</keyword>
<dbReference type="PANTHER" id="PTHR35813">
    <property type="entry name" value="INNER MEMBRANE PROTEIN YBAN"/>
    <property type="match status" value="1"/>
</dbReference>
<dbReference type="AlphaFoldDB" id="A0A085VG23"/>
<keyword evidence="3" id="KW-1185">Reference proteome</keyword>
<dbReference type="EMBL" id="JPQU01000045">
    <property type="protein sequence ID" value="KFE54386.1"/>
    <property type="molecule type" value="Genomic_DNA"/>
</dbReference>
<keyword evidence="1" id="KW-1133">Transmembrane helix</keyword>
<feature type="transmembrane region" description="Helical" evidence="1">
    <location>
        <begin position="140"/>
        <end position="156"/>
    </location>
</feature>
<comment type="caution">
    <text evidence="2">The sequence shown here is derived from an EMBL/GenBank/DDBJ whole genome shotgun (WGS) entry which is preliminary data.</text>
</comment>
<dbReference type="Proteomes" id="UP000028631">
    <property type="component" value="Unassembled WGS sequence"/>
</dbReference>
<dbReference type="Pfam" id="PF04304">
    <property type="entry name" value="DUF454"/>
    <property type="match status" value="1"/>
</dbReference>
<gene>
    <name evidence="2" type="ORF">IV01_16675</name>
</gene>
<dbReference type="PATRIC" id="fig|317.175.peg.3472"/>
<dbReference type="GO" id="GO:0005886">
    <property type="term" value="C:plasma membrane"/>
    <property type="evidence" value="ECO:0007669"/>
    <property type="project" value="TreeGrafter"/>
</dbReference>
<evidence type="ECO:0000313" key="3">
    <source>
        <dbReference type="Proteomes" id="UP000028631"/>
    </source>
</evidence>
<organism evidence="2 3">
    <name type="scientific">Pseudomonas syringae</name>
    <dbReference type="NCBI Taxonomy" id="317"/>
    <lineage>
        <taxon>Bacteria</taxon>
        <taxon>Pseudomonadati</taxon>
        <taxon>Pseudomonadota</taxon>
        <taxon>Gammaproteobacteria</taxon>
        <taxon>Pseudomonadales</taxon>
        <taxon>Pseudomonadaceae</taxon>
        <taxon>Pseudomonas</taxon>
    </lineage>
</organism>
<reference evidence="2 3" key="1">
    <citation type="submission" date="2014-07" db="EMBL/GenBank/DDBJ databases">
        <title>Draft Genome Sequences of Environmental Pseudomonas syringae strains.</title>
        <authorList>
            <person name="Baltrus D.A."/>
            <person name="Berge O."/>
            <person name="Morris C."/>
        </authorList>
    </citation>
    <scope>NUCLEOTIDE SEQUENCE [LARGE SCALE GENOMIC DNA]</scope>
    <source>
        <strain evidence="2 3">GAW0119</strain>
    </source>
</reference>
<evidence type="ECO:0000256" key="1">
    <source>
        <dbReference type="SAM" id="Phobius"/>
    </source>
</evidence>
<evidence type="ECO:0000313" key="2">
    <source>
        <dbReference type="EMBL" id="KFE54386.1"/>
    </source>
</evidence>
<feature type="transmembrane region" description="Helical" evidence="1">
    <location>
        <begin position="47"/>
        <end position="66"/>
    </location>
</feature>
<accession>A0A085VG23</accession>
<sequence>MHRKWPSHDCRPGLLDWPGFSIMGSNHLMITDEIMTSKPPRSRISRLLFAALAYVSLGIGLVAIFIPGLPTTEFVLLAAWAATKSSPRLSAWLENHKLFGPILSNWRNGRLVTRSAKISATISMLVCAMLMLYLMHGWPVYAAIGGMVLGNLWIWSRPEPPRSDPLR</sequence>